<keyword evidence="2" id="KW-0472">Membrane</keyword>
<dbReference type="Proteomes" id="UP001162780">
    <property type="component" value="Chromosome"/>
</dbReference>
<feature type="transmembrane region" description="Helical" evidence="2">
    <location>
        <begin position="657"/>
        <end position="678"/>
    </location>
</feature>
<dbReference type="PANTHER" id="PTHR43317">
    <property type="entry name" value="THERMOSPERMINE SYNTHASE ACAULIS5"/>
    <property type="match status" value="1"/>
</dbReference>
<evidence type="ECO:0000313" key="4">
    <source>
        <dbReference type="Proteomes" id="UP001162780"/>
    </source>
</evidence>
<dbReference type="SUPFAM" id="SSF53335">
    <property type="entry name" value="S-adenosyl-L-methionine-dependent methyltransferases"/>
    <property type="match status" value="1"/>
</dbReference>
<dbReference type="Gene3D" id="3.40.50.150">
    <property type="entry name" value="Vaccinia Virus protein VP39"/>
    <property type="match status" value="1"/>
</dbReference>
<protein>
    <submittedName>
        <fullName evidence="3">SAM-dependent methyltransferase</fullName>
    </submittedName>
</protein>
<dbReference type="Pfam" id="PF01564">
    <property type="entry name" value="Spermine_synth"/>
    <property type="match status" value="1"/>
</dbReference>
<feature type="transmembrane region" description="Helical" evidence="2">
    <location>
        <begin position="724"/>
        <end position="747"/>
    </location>
</feature>
<feature type="transmembrane region" description="Helical" evidence="2">
    <location>
        <begin position="66"/>
        <end position="90"/>
    </location>
</feature>
<evidence type="ECO:0000313" key="3">
    <source>
        <dbReference type="EMBL" id="WAR44270.1"/>
    </source>
</evidence>
<keyword evidence="2" id="KW-0812">Transmembrane</keyword>
<keyword evidence="4" id="KW-1185">Reference proteome</keyword>
<feature type="transmembrane region" description="Helical" evidence="2">
    <location>
        <begin position="191"/>
        <end position="209"/>
    </location>
</feature>
<feature type="transmembrane region" description="Helical" evidence="2">
    <location>
        <begin position="784"/>
        <end position="802"/>
    </location>
</feature>
<feature type="transmembrane region" description="Helical" evidence="2">
    <location>
        <begin position="759"/>
        <end position="778"/>
    </location>
</feature>
<dbReference type="RefSeq" id="WP_255189247.1">
    <property type="nucleotide sequence ID" value="NZ_CP113517.1"/>
</dbReference>
<dbReference type="GO" id="GO:0032259">
    <property type="term" value="P:methylation"/>
    <property type="evidence" value="ECO:0007669"/>
    <property type="project" value="UniProtKB-KW"/>
</dbReference>
<keyword evidence="3" id="KW-0808">Transferase</keyword>
<dbReference type="InterPro" id="IPR029063">
    <property type="entry name" value="SAM-dependent_MTases_sf"/>
</dbReference>
<feature type="transmembrane region" description="Helical" evidence="2">
    <location>
        <begin position="32"/>
        <end position="54"/>
    </location>
</feature>
<feature type="transmembrane region" description="Helical" evidence="2">
    <location>
        <begin position="102"/>
        <end position="128"/>
    </location>
</feature>
<dbReference type="GO" id="GO:0008168">
    <property type="term" value="F:methyltransferase activity"/>
    <property type="evidence" value="ECO:0007669"/>
    <property type="project" value="UniProtKB-KW"/>
</dbReference>
<dbReference type="EMBL" id="CP113517">
    <property type="protein sequence ID" value="WAR44270.1"/>
    <property type="molecule type" value="Genomic_DNA"/>
</dbReference>
<keyword evidence="3" id="KW-0489">Methyltransferase</keyword>
<sequence>MANLLAIALMSLSAIAYEVLLMRLFAIIQWHHFAFMIISLALLGYGVSGVVLALNREWLMRRFERVFVANMMLFGIAAPLCFLLAQAVPFNPAEMLWTPAQWLYLCAMYLLLAIPFFFAANVIGLAFYRYKEAVSAIYMADLLGAGAGSLLIILLLFLLFPQTILSVLMLLAAGAALIVGCYGTREKTSESALWFGTPAILVIAVVLVLTNVTSLNISPYKGQNQLLRLPGSRIIERYSSPLGEISVVSSGGIPVRHAPGLSLNATAEPPEQLAVFIDADNMAAITAFDGNLTRINYLDQTTSALPYHLKRPAEVLILGAGTGSDVLQALYHAVAHIDAVELNAQVVDLVTEKYADFAGHLYARPQVSVHVNEARGYLASTGKNFDLINLSLLDGFGASAAGVYSLAENYLYTRQAIQAYLRHVKPDGFLSITRWIKVPPRDEVKLLATVIDALKQAKVENPSQQILMIRGWQTSTLLIKNGVISADEIDKAGQFSRVRSFDPVYYPGILEQDVNRFNIQQQPYLYQAMTALLGDDSRGFMAAYKFNVEPATDDKPYLFHFFKWRTLPEILSLWRGGGGVLLESGYLLLMAALLQAVAASVLLIVLPLWFCKAKLGIVQGASGHFRVLGYFFCLGLAFMFIEIAFIQKFILILHHPLYAITVVLSTFLVSAGLGSHFSPKCLGIATRSPVLLPVAGIAALCLIYVLGFDGIAGFALGIGVSSRYLLSVILIAPLGFCMGMPFPLALAKLGQTSPALIPWAWGINGCASVMSAILATLLAMQYGFTVLIMLALVLYGLAVGFFPDQVVRETSA</sequence>
<feature type="transmembrane region" description="Helical" evidence="2">
    <location>
        <begin position="627"/>
        <end position="651"/>
    </location>
</feature>
<gene>
    <name evidence="3" type="ORF">NM686_018170</name>
</gene>
<accession>A0ABY7GG71</accession>
<reference evidence="3" key="1">
    <citation type="submission" date="2022-11" db="EMBL/GenBank/DDBJ databases">
        <title>Methylomonas rapida sp. nov., Carotenoid-Producing Obligate Methanotrophs with High Growth Characteristics and Biotechnological Potential.</title>
        <authorList>
            <person name="Tikhonova E.N."/>
            <person name="Suleimanov R.Z."/>
            <person name="Miroshnikov K."/>
            <person name="Oshkin I.Y."/>
            <person name="Belova S.E."/>
            <person name="Danilova O.V."/>
            <person name="Ashikhmin A."/>
            <person name="Konopkin A."/>
            <person name="But S.Y."/>
            <person name="Khmelenina V.N."/>
            <person name="Kuznetsov N."/>
            <person name="Pimenov N.V."/>
            <person name="Dedysh S.N."/>
        </authorList>
    </citation>
    <scope>NUCLEOTIDE SEQUENCE</scope>
    <source>
        <strain evidence="3">MP1</strain>
    </source>
</reference>
<proteinExistence type="predicted"/>
<dbReference type="PANTHER" id="PTHR43317:SF1">
    <property type="entry name" value="THERMOSPERMINE SYNTHASE ACAULIS5"/>
    <property type="match status" value="1"/>
</dbReference>
<keyword evidence="2" id="KW-1133">Transmembrane helix</keyword>
<organism evidence="3 4">
    <name type="scientific">Methylomonas rapida</name>
    <dbReference type="NCBI Taxonomy" id="2963939"/>
    <lineage>
        <taxon>Bacteria</taxon>
        <taxon>Pseudomonadati</taxon>
        <taxon>Pseudomonadota</taxon>
        <taxon>Gammaproteobacteria</taxon>
        <taxon>Methylococcales</taxon>
        <taxon>Methylococcaceae</taxon>
        <taxon>Methylomonas</taxon>
    </lineage>
</organism>
<feature type="transmembrane region" description="Helical" evidence="2">
    <location>
        <begin position="585"/>
        <end position="606"/>
    </location>
</feature>
<feature type="transmembrane region" description="Helical" evidence="2">
    <location>
        <begin position="135"/>
        <end position="158"/>
    </location>
</feature>
<feature type="transmembrane region" description="Helical" evidence="2">
    <location>
        <begin position="690"/>
        <end position="718"/>
    </location>
</feature>
<evidence type="ECO:0000256" key="2">
    <source>
        <dbReference type="SAM" id="Phobius"/>
    </source>
</evidence>
<evidence type="ECO:0000256" key="1">
    <source>
        <dbReference type="ARBA" id="ARBA00023115"/>
    </source>
</evidence>
<feature type="transmembrane region" description="Helical" evidence="2">
    <location>
        <begin position="164"/>
        <end position="184"/>
    </location>
</feature>
<keyword evidence="1" id="KW-0620">Polyamine biosynthesis</keyword>
<name>A0ABY7GG71_9GAMM</name>